<evidence type="ECO:0000313" key="5">
    <source>
        <dbReference type="Proteomes" id="UP000006854"/>
    </source>
</evidence>
<dbReference type="STRING" id="953739.SVEN_5699"/>
<feature type="compositionally biased region" description="Polar residues" evidence="1">
    <location>
        <begin position="152"/>
        <end position="162"/>
    </location>
</feature>
<dbReference type="KEGG" id="sve:SVEN_5699"/>
<dbReference type="Gene3D" id="3.90.1580.10">
    <property type="entry name" value="paralog of FGE (formylglycine-generating enzyme)"/>
    <property type="match status" value="1"/>
</dbReference>
<dbReference type="InterPro" id="IPR005532">
    <property type="entry name" value="SUMF_dom"/>
</dbReference>
<evidence type="ECO:0000313" key="4">
    <source>
        <dbReference type="EMBL" id="CCA58985.1"/>
    </source>
</evidence>
<sequence length="162" mass="17115">MGTLWWAATPLAVAGMPVTGLALPHAAQLAHQLGARIPTSAEWEWMASGAVRRFPWGDHAPKRGHANLRGLGPGLPTPVRAHAAGRTPDGLWDVGGNVWEWTTAPWRRDRVALLRGGSYNSLAQYAECAHANDVPPGISSPGIGLRPVRDTAPTSPSSGDTP</sequence>
<dbReference type="Proteomes" id="UP000006854">
    <property type="component" value="Chromosome"/>
</dbReference>
<dbReference type="HOGENOM" id="CLU_1460284_0_0_11"/>
<gene>
    <name evidence="4" type="ordered locus">SVEN_5699</name>
</gene>
<feature type="domain" description="Sulfatase-modifying factor enzyme-like" evidence="3">
    <location>
        <begin position="14"/>
        <end position="149"/>
    </location>
</feature>
<dbReference type="SUPFAM" id="SSF56436">
    <property type="entry name" value="C-type lectin-like"/>
    <property type="match status" value="1"/>
</dbReference>
<reference evidence="4 5" key="1">
    <citation type="journal article" date="2011" name="BMC Genomics">
        <title>Genome-wide analysis of the role of GlnR in Streptomyces venezuelae provides new insights into global nitrogen regulation in actinomycetes.</title>
        <authorList>
            <person name="Pullan S.T."/>
            <person name="Bibb M.J."/>
            <person name="Merrick M."/>
        </authorList>
    </citation>
    <scope>NUCLEOTIDE SEQUENCE [LARGE SCALE GENOMIC DNA]</scope>
    <source>
        <strain evidence="4">ATCC 10712</strain>
    </source>
</reference>
<feature type="chain" id="PRO_5039574480" evidence="2">
    <location>
        <begin position="23"/>
        <end position="162"/>
    </location>
</feature>
<keyword evidence="5" id="KW-1185">Reference proteome</keyword>
<accession>F2R9E2</accession>
<evidence type="ECO:0000256" key="2">
    <source>
        <dbReference type="SAM" id="SignalP"/>
    </source>
</evidence>
<organism evidence="4 5">
    <name type="scientific">Streptomyces venezuelae (strain ATCC 10712 / CBS 650.69 / DSM 40230 / JCM 4526 / NBRC 13096 / PD 04745)</name>
    <dbReference type="NCBI Taxonomy" id="953739"/>
    <lineage>
        <taxon>Bacteria</taxon>
        <taxon>Bacillati</taxon>
        <taxon>Actinomycetota</taxon>
        <taxon>Actinomycetes</taxon>
        <taxon>Kitasatosporales</taxon>
        <taxon>Streptomycetaceae</taxon>
        <taxon>Streptomyces</taxon>
    </lineage>
</organism>
<proteinExistence type="predicted"/>
<protein>
    <submittedName>
        <fullName evidence="4">Putative signal transduction protein with Nacht domain</fullName>
    </submittedName>
</protein>
<dbReference type="InterPro" id="IPR016187">
    <property type="entry name" value="CTDL_fold"/>
</dbReference>
<feature type="region of interest" description="Disordered" evidence="1">
    <location>
        <begin position="137"/>
        <end position="162"/>
    </location>
</feature>
<dbReference type="Pfam" id="PF03781">
    <property type="entry name" value="FGE-sulfatase"/>
    <property type="match status" value="1"/>
</dbReference>
<dbReference type="InterPro" id="IPR042095">
    <property type="entry name" value="SUMF_sf"/>
</dbReference>
<dbReference type="InterPro" id="IPR051043">
    <property type="entry name" value="Sulfatase_Mod_Factor_Kinase"/>
</dbReference>
<evidence type="ECO:0000259" key="3">
    <source>
        <dbReference type="Pfam" id="PF03781"/>
    </source>
</evidence>
<dbReference type="PATRIC" id="fig|953739.5.peg.921"/>
<dbReference type="AlphaFoldDB" id="F2R9E2"/>
<name>F2R9E2_STRVP</name>
<feature type="signal peptide" evidence="2">
    <location>
        <begin position="1"/>
        <end position="22"/>
    </location>
</feature>
<dbReference type="PANTHER" id="PTHR23150:SF19">
    <property type="entry name" value="FORMYLGLYCINE-GENERATING ENZYME"/>
    <property type="match status" value="1"/>
</dbReference>
<dbReference type="EMBL" id="FR845719">
    <property type="protein sequence ID" value="CCA58985.1"/>
    <property type="molecule type" value="Genomic_DNA"/>
</dbReference>
<dbReference type="GO" id="GO:0120147">
    <property type="term" value="F:formylglycine-generating oxidase activity"/>
    <property type="evidence" value="ECO:0007669"/>
    <property type="project" value="TreeGrafter"/>
</dbReference>
<dbReference type="eggNOG" id="COG1262">
    <property type="taxonomic scope" value="Bacteria"/>
</dbReference>
<evidence type="ECO:0000256" key="1">
    <source>
        <dbReference type="SAM" id="MobiDB-lite"/>
    </source>
</evidence>
<dbReference type="PANTHER" id="PTHR23150">
    <property type="entry name" value="SULFATASE MODIFYING FACTOR 1, 2"/>
    <property type="match status" value="1"/>
</dbReference>
<keyword evidence="2" id="KW-0732">Signal</keyword>